<keyword evidence="3" id="KW-1185">Reference proteome</keyword>
<feature type="domain" description="Protein ENHANCED DISEASE RESISTANCE 2 C-terminal" evidence="1">
    <location>
        <begin position="84"/>
        <end position="274"/>
    </location>
</feature>
<name>A0A1V9Z627_9STRA</name>
<dbReference type="PANTHER" id="PTHR12136:SF47">
    <property type="entry name" value="ENHANCED DISEASE RESISTANCE PROTEIN (DUF1336)"/>
    <property type="match status" value="1"/>
</dbReference>
<dbReference type="Pfam" id="PF07059">
    <property type="entry name" value="EDR2_C"/>
    <property type="match status" value="1"/>
</dbReference>
<evidence type="ECO:0000259" key="1">
    <source>
        <dbReference type="Pfam" id="PF07059"/>
    </source>
</evidence>
<gene>
    <name evidence="2" type="ORF">THRCLA_08453</name>
</gene>
<protein>
    <recommendedName>
        <fullName evidence="1">Protein ENHANCED DISEASE RESISTANCE 2 C-terminal domain-containing protein</fullName>
    </recommendedName>
</protein>
<dbReference type="InterPro" id="IPR045096">
    <property type="entry name" value="EDR2-like"/>
</dbReference>
<reference evidence="2 3" key="1">
    <citation type="journal article" date="2014" name="Genome Biol. Evol.">
        <title>The secreted proteins of Achlya hypogyna and Thraustotheca clavata identify the ancestral oomycete secretome and reveal gene acquisitions by horizontal gene transfer.</title>
        <authorList>
            <person name="Misner I."/>
            <person name="Blouin N."/>
            <person name="Leonard G."/>
            <person name="Richards T.A."/>
            <person name="Lane C.E."/>
        </authorList>
    </citation>
    <scope>NUCLEOTIDE SEQUENCE [LARGE SCALE GENOMIC DNA]</scope>
    <source>
        <strain evidence="2 3">ATCC 34112</strain>
    </source>
</reference>
<proteinExistence type="predicted"/>
<dbReference type="PANTHER" id="PTHR12136">
    <property type="entry name" value="ENHANCED DISEASE RESISTANCE-RELATED"/>
    <property type="match status" value="1"/>
</dbReference>
<evidence type="ECO:0000313" key="2">
    <source>
        <dbReference type="EMBL" id="OQR93401.1"/>
    </source>
</evidence>
<evidence type="ECO:0000313" key="3">
    <source>
        <dbReference type="Proteomes" id="UP000243217"/>
    </source>
</evidence>
<dbReference type="AlphaFoldDB" id="A0A1V9Z627"/>
<dbReference type="InterPro" id="IPR009769">
    <property type="entry name" value="EDR2_C"/>
</dbReference>
<dbReference type="EMBL" id="JNBS01002256">
    <property type="protein sequence ID" value="OQR93401.1"/>
    <property type="molecule type" value="Genomic_DNA"/>
</dbReference>
<dbReference type="OrthoDB" id="9970435at2759"/>
<sequence length="274" mass="30963">MSAIFVALSFFLEGILLSAEVVLALFANTPAFKLEPAIHHFALENAKSEGIIHPPTPALPRLRVRNPEESKPMESLGIDTNHLWNEPLSCDTMVRSLSYMKDGMKIRAGENLGKLLHVDLWSATQVMDGRQDHVAQLDHARKDSILKYFEIEYPKDTIFITNIQLPGTPFVHVVCYWWLKAEILKAEDAANFLTLWDKFCKIDQDDCAFQNERFKLIPTIVDGPWLIRATVPQKPAITGTKLTQRYFRGSNYMEVDMDIASSTIAANIVSVCRG</sequence>
<dbReference type="Proteomes" id="UP000243217">
    <property type="component" value="Unassembled WGS sequence"/>
</dbReference>
<organism evidence="2 3">
    <name type="scientific">Thraustotheca clavata</name>
    <dbReference type="NCBI Taxonomy" id="74557"/>
    <lineage>
        <taxon>Eukaryota</taxon>
        <taxon>Sar</taxon>
        <taxon>Stramenopiles</taxon>
        <taxon>Oomycota</taxon>
        <taxon>Saprolegniomycetes</taxon>
        <taxon>Saprolegniales</taxon>
        <taxon>Achlyaceae</taxon>
        <taxon>Thraustotheca</taxon>
    </lineage>
</organism>
<comment type="caution">
    <text evidence="2">The sequence shown here is derived from an EMBL/GenBank/DDBJ whole genome shotgun (WGS) entry which is preliminary data.</text>
</comment>
<accession>A0A1V9Z627</accession>